<dbReference type="RefSeq" id="WP_033523411.1">
    <property type="nucleotide sequence ID" value="NZ_OOGT01000321.1"/>
</dbReference>
<feature type="domain" description="PRTase-CE" evidence="1">
    <location>
        <begin position="34"/>
        <end position="315"/>
    </location>
</feature>
<evidence type="ECO:0000313" key="3">
    <source>
        <dbReference type="Proteomes" id="UP000245974"/>
    </source>
</evidence>
<dbReference type="Proteomes" id="UP000245974">
    <property type="component" value="Unassembled WGS sequence"/>
</dbReference>
<dbReference type="InParanoid" id="A0A2U3N4D8"/>
<organism evidence="2 3">
    <name type="scientific">Acinetobacter stercoris</name>
    <dbReference type="NCBI Taxonomy" id="2126983"/>
    <lineage>
        <taxon>Bacteria</taxon>
        <taxon>Pseudomonadati</taxon>
        <taxon>Pseudomonadota</taxon>
        <taxon>Gammaproteobacteria</taxon>
        <taxon>Moraxellales</taxon>
        <taxon>Moraxellaceae</taxon>
        <taxon>Acinetobacter</taxon>
    </lineage>
</organism>
<evidence type="ECO:0000259" key="1">
    <source>
        <dbReference type="Pfam" id="PF24390"/>
    </source>
</evidence>
<evidence type="ECO:0000313" key="2">
    <source>
        <dbReference type="EMBL" id="SPL72503.1"/>
    </source>
</evidence>
<proteinExistence type="predicted"/>
<sequence>MLRPDFQPKLEAYKNQLMKLSSHAWDYDKKWPEIEQWLSNFTGRCFPKEEEYLLALHLLTHFIYFGNSTIREMLKACYEEQFIIPLKQEIRKANGDTTDINLINSLLIQEINKTLFIGAGNPSESGAHLLYFFRQMNNLSKERFSDFYGAFYKDQISNELHPQSTLINRYIFFDDLVASGTQITGYLKDRLIQIRATNPSIKLQFMCLFATTAGLEALNTVEMFNGNAHCLFHLDDSYKVFSKKSRNFKSLRKPSRRKLKKFCQVYSTYLGFEEPHKLGYKNCQLMIGFSYNTPDNTLPIFWAKHPVYWTPVFARYSKIYA</sequence>
<name>A0A2U3N4D8_9GAMM</name>
<reference evidence="3" key="1">
    <citation type="submission" date="2018-03" db="EMBL/GenBank/DDBJ databases">
        <authorList>
            <person name="Blom J."/>
        </authorList>
    </citation>
    <scope>NUCLEOTIDE SEQUENCE [LARGE SCALE GENOMIC DNA]</scope>
    <source>
        <strain evidence="3">KPC-SM-21</strain>
    </source>
</reference>
<gene>
    <name evidence="2" type="ORF">KPC_3681</name>
</gene>
<keyword evidence="3" id="KW-1185">Reference proteome</keyword>
<accession>A0A2U3N4D8</accession>
<dbReference type="InterPro" id="IPR056920">
    <property type="entry name" value="PRTase-CE"/>
</dbReference>
<dbReference type="AlphaFoldDB" id="A0A2U3N4D8"/>
<dbReference type="OrthoDB" id="8427993at2"/>
<dbReference type="EMBL" id="OOGT01000321">
    <property type="protein sequence ID" value="SPL72503.1"/>
    <property type="molecule type" value="Genomic_DNA"/>
</dbReference>
<dbReference type="Pfam" id="PF24390">
    <property type="entry name" value="PRTase-CE"/>
    <property type="match status" value="1"/>
</dbReference>
<protein>
    <recommendedName>
        <fullName evidence="1">PRTase-CE domain-containing protein</fullName>
    </recommendedName>
</protein>